<reference evidence="2" key="1">
    <citation type="submission" date="2021-12" db="EMBL/GenBank/DDBJ databases">
        <authorList>
            <person name="Zaccaron A."/>
            <person name="Stergiopoulos I."/>
        </authorList>
    </citation>
    <scope>NUCLEOTIDE SEQUENCE</scope>
    <source>
        <strain evidence="2">Race5_Kim</strain>
    </source>
</reference>
<dbReference type="RefSeq" id="XP_047768433.1">
    <property type="nucleotide sequence ID" value="XM_047912072.1"/>
</dbReference>
<dbReference type="Proteomes" id="UP000756132">
    <property type="component" value="Chromosome 11"/>
</dbReference>
<dbReference type="GeneID" id="71992802"/>
<protein>
    <submittedName>
        <fullName evidence="2">Uncharacterized protein</fullName>
    </submittedName>
</protein>
<dbReference type="AlphaFoldDB" id="A0A9Q8PKG7"/>
<gene>
    <name evidence="2" type="ORF">CLAFUR5_12924</name>
</gene>
<accession>A0A9Q8PKG7</accession>
<evidence type="ECO:0000313" key="2">
    <source>
        <dbReference type="EMBL" id="UJO24067.1"/>
    </source>
</evidence>
<feature type="region of interest" description="Disordered" evidence="1">
    <location>
        <begin position="341"/>
        <end position="391"/>
    </location>
</feature>
<name>A0A9Q8PKG7_PASFU</name>
<dbReference type="KEGG" id="ffu:CLAFUR5_12924"/>
<evidence type="ECO:0000313" key="3">
    <source>
        <dbReference type="Proteomes" id="UP000756132"/>
    </source>
</evidence>
<feature type="compositionally biased region" description="Polar residues" evidence="1">
    <location>
        <begin position="348"/>
        <end position="364"/>
    </location>
</feature>
<reference evidence="2" key="2">
    <citation type="journal article" date="2022" name="Microb. Genom.">
        <title>A chromosome-scale genome assembly of the tomato pathogen Cladosporium fulvum reveals a compartmentalized genome architecture and the presence of a dispensable chromosome.</title>
        <authorList>
            <person name="Zaccaron A.Z."/>
            <person name="Chen L.H."/>
            <person name="Samaras A."/>
            <person name="Stergiopoulos I."/>
        </authorList>
    </citation>
    <scope>NUCLEOTIDE SEQUENCE</scope>
    <source>
        <strain evidence="2">Race5_Kim</strain>
    </source>
</reference>
<evidence type="ECO:0000256" key="1">
    <source>
        <dbReference type="SAM" id="MobiDB-lite"/>
    </source>
</evidence>
<organism evidence="2 3">
    <name type="scientific">Passalora fulva</name>
    <name type="common">Tomato leaf mold</name>
    <name type="synonym">Cladosporium fulvum</name>
    <dbReference type="NCBI Taxonomy" id="5499"/>
    <lineage>
        <taxon>Eukaryota</taxon>
        <taxon>Fungi</taxon>
        <taxon>Dikarya</taxon>
        <taxon>Ascomycota</taxon>
        <taxon>Pezizomycotina</taxon>
        <taxon>Dothideomycetes</taxon>
        <taxon>Dothideomycetidae</taxon>
        <taxon>Mycosphaerellales</taxon>
        <taxon>Mycosphaerellaceae</taxon>
        <taxon>Fulvia</taxon>
    </lineage>
</organism>
<dbReference type="EMBL" id="CP090173">
    <property type="protein sequence ID" value="UJO24067.1"/>
    <property type="molecule type" value="Genomic_DNA"/>
</dbReference>
<proteinExistence type="predicted"/>
<sequence>MIDRKYCTMLRLQGDTTSDHASQIATIQTAIISQEQARTEQEARLRTFEADLATHEDECLVSWRALYIVAQQYVNSCLDANFEPDWALKPRGCYCLSACLDLNVLKESGEKELQRHRHRLNVNKTDQWRVKGSTSSAISSCPSRLEQGLLAARLETLLTEQVQLEAEIARLSSIQKYRCEHQQELKTFLIDNFFQPLLTGYDEAERPADAPASDSPDLAQRQAIPHLTGDEQQAIDQLTRRDDMDRVYHSTLEGLKSVQRQLANAMLAHSSTMQRHFLTFTNSSVERFEQYGDYSMRDMKLAIAKAELLLQALSQRYQELGLSTPVVQSPTRQSDEQAQITGGGIAASESSAVRTPVIRSQGSPFQRDRMNRWRLSTKQGTPDPMSPTKSA</sequence>
<keyword evidence="3" id="KW-1185">Reference proteome</keyword>